<dbReference type="RefSeq" id="WP_336926867.1">
    <property type="nucleotide sequence ID" value="NZ_JBANRO010000010.1"/>
</dbReference>
<feature type="region of interest" description="Disordered" evidence="1">
    <location>
        <begin position="64"/>
        <end position="83"/>
    </location>
</feature>
<evidence type="ECO:0008006" key="4">
    <source>
        <dbReference type="Google" id="ProtNLM"/>
    </source>
</evidence>
<dbReference type="Proteomes" id="UP001595456">
    <property type="component" value="Unassembled WGS sequence"/>
</dbReference>
<protein>
    <recommendedName>
        <fullName evidence="4">DUF456 domain-containing protein</fullName>
    </recommendedName>
</protein>
<accession>A0ABV7E6H0</accession>
<evidence type="ECO:0000256" key="1">
    <source>
        <dbReference type="SAM" id="MobiDB-lite"/>
    </source>
</evidence>
<organism evidence="2 3">
    <name type="scientific">Alteraurantiacibacter palmitatis</name>
    <dbReference type="NCBI Taxonomy" id="2054628"/>
    <lineage>
        <taxon>Bacteria</taxon>
        <taxon>Pseudomonadati</taxon>
        <taxon>Pseudomonadota</taxon>
        <taxon>Alphaproteobacteria</taxon>
        <taxon>Sphingomonadales</taxon>
        <taxon>Erythrobacteraceae</taxon>
        <taxon>Alteraurantiacibacter</taxon>
    </lineage>
</organism>
<sequence>MFGKVIGAVAGAQAAKHSAAIGGTGGALLGAVAVPLVRRLSIPALLVVGAGGYLAKRAYDKRHAAPAPKTARRSKAAEAASKA</sequence>
<proteinExistence type="predicted"/>
<name>A0ABV7E6H0_9SPHN</name>
<keyword evidence="3" id="KW-1185">Reference proteome</keyword>
<evidence type="ECO:0000313" key="2">
    <source>
        <dbReference type="EMBL" id="MFC3098288.1"/>
    </source>
</evidence>
<reference evidence="3" key="1">
    <citation type="journal article" date="2019" name="Int. J. Syst. Evol. Microbiol.">
        <title>The Global Catalogue of Microorganisms (GCM) 10K type strain sequencing project: providing services to taxonomists for standard genome sequencing and annotation.</title>
        <authorList>
            <consortium name="The Broad Institute Genomics Platform"/>
            <consortium name="The Broad Institute Genome Sequencing Center for Infectious Disease"/>
            <person name="Wu L."/>
            <person name="Ma J."/>
        </authorList>
    </citation>
    <scope>NUCLEOTIDE SEQUENCE [LARGE SCALE GENOMIC DNA]</scope>
    <source>
        <strain evidence="3">KCTC 52607</strain>
    </source>
</reference>
<comment type="caution">
    <text evidence="2">The sequence shown here is derived from an EMBL/GenBank/DDBJ whole genome shotgun (WGS) entry which is preliminary data.</text>
</comment>
<gene>
    <name evidence="2" type="ORF">ACFODU_10850</name>
</gene>
<evidence type="ECO:0000313" key="3">
    <source>
        <dbReference type="Proteomes" id="UP001595456"/>
    </source>
</evidence>
<dbReference type="EMBL" id="JBHRST010000018">
    <property type="protein sequence ID" value="MFC3098288.1"/>
    <property type="molecule type" value="Genomic_DNA"/>
</dbReference>